<keyword evidence="1" id="KW-0732">Signal</keyword>
<organism evidence="2 3">
    <name type="scientific">Nitrospira defluvii</name>
    <dbReference type="NCBI Taxonomy" id="330214"/>
    <lineage>
        <taxon>Bacteria</taxon>
        <taxon>Pseudomonadati</taxon>
        <taxon>Nitrospirota</taxon>
        <taxon>Nitrospiria</taxon>
        <taxon>Nitrospirales</taxon>
        <taxon>Nitrospiraceae</taxon>
        <taxon>Nitrospira</taxon>
    </lineage>
</organism>
<keyword evidence="3" id="KW-1185">Reference proteome</keyword>
<reference evidence="2 3" key="1">
    <citation type="submission" date="2021-02" db="EMBL/GenBank/DDBJ databases">
        <authorList>
            <person name="Han P."/>
        </authorList>
    </citation>
    <scope>NUCLEOTIDE SEQUENCE [LARGE SCALE GENOMIC DNA]</scope>
    <source>
        <strain evidence="2">Candidatus Nitrospira sp. ZN2</strain>
    </source>
</reference>
<comment type="caution">
    <text evidence="2">The sequence shown here is derived from an EMBL/GenBank/DDBJ whole genome shotgun (WGS) entry which is preliminary data.</text>
</comment>
<proteinExistence type="predicted"/>
<gene>
    <name evidence="2" type="ORF">NSPZN2_10349</name>
</gene>
<dbReference type="RefSeq" id="WP_213040246.1">
    <property type="nucleotide sequence ID" value="NZ_CAJNBJ010000001.1"/>
</dbReference>
<name>A0ABN7KHL0_9BACT</name>
<protein>
    <submittedName>
        <fullName evidence="2">Uncharacterized protein</fullName>
    </submittedName>
</protein>
<evidence type="ECO:0000313" key="2">
    <source>
        <dbReference type="EMBL" id="CAE6693689.1"/>
    </source>
</evidence>
<evidence type="ECO:0000256" key="1">
    <source>
        <dbReference type="SAM" id="SignalP"/>
    </source>
</evidence>
<sequence>MMRLQHKGGRLLWLVLLSCCLPFPTYGPQPAHGLEKYGRPLPSMDEPEHEAREEEETLFGGYLLTGAFVKNPTFAARPDNTGLVGMRHMLHLETDLYKQYLTFYTDQNFFSDRTSGWITLSEWDATFAFTGVIDRFNWRLQYERDAPLDRRGLKQAYADALVTARFQATQDSTWWRRTFPNQNLTAYAGAGWLFHNSQYFARPNNTGRALFRYVAHADLDLYKNKLVLYADTNLFTDREASNTLNPSELDWIVGIAVRWKDTELSFYREEDRPLDQSGLVQKYYAVQLRFAFDVSKGAMERVGLKR</sequence>
<dbReference type="Proteomes" id="UP000675880">
    <property type="component" value="Unassembled WGS sequence"/>
</dbReference>
<accession>A0ABN7KHL0</accession>
<evidence type="ECO:0000313" key="3">
    <source>
        <dbReference type="Proteomes" id="UP000675880"/>
    </source>
</evidence>
<feature type="signal peptide" evidence="1">
    <location>
        <begin position="1"/>
        <end position="27"/>
    </location>
</feature>
<dbReference type="EMBL" id="CAJNBJ010000001">
    <property type="protein sequence ID" value="CAE6693689.1"/>
    <property type="molecule type" value="Genomic_DNA"/>
</dbReference>
<feature type="chain" id="PRO_5046729187" evidence="1">
    <location>
        <begin position="28"/>
        <end position="306"/>
    </location>
</feature>